<protein>
    <submittedName>
        <fullName evidence="1">Formate-dependent phosphoribosylglycinamide formyltransferase</fullName>
        <ecNumber evidence="1">2.1.2.-</ecNumber>
    </submittedName>
</protein>
<reference evidence="1 2" key="1">
    <citation type="journal article" date="2020" name="Microorganisms">
        <title>Reliable Identification of Environmental Pseudomonas Isolates Using the rpoD Gene.</title>
        <authorList>
            <consortium name="The Broad Institute Genome Sequencing Platform"/>
            <person name="Girard L."/>
            <person name="Lood C."/>
            <person name="Rokni-Zadeh H."/>
            <person name="van Noort V."/>
            <person name="Lavigne R."/>
            <person name="De Mot R."/>
        </authorList>
    </citation>
    <scope>NUCLEOTIDE SEQUENCE [LARGE SCALE GENOMIC DNA]</scope>
    <source>
        <strain evidence="1 2">RW1P2</strain>
    </source>
</reference>
<evidence type="ECO:0000313" key="2">
    <source>
        <dbReference type="Proteomes" id="UP000624243"/>
    </source>
</evidence>
<name>A0ACC5UMH6_9PSED</name>
<dbReference type="EMBL" id="JABWSB020000005">
    <property type="protein sequence ID" value="MBV4515641.1"/>
    <property type="molecule type" value="Genomic_DNA"/>
</dbReference>
<evidence type="ECO:0000313" key="1">
    <source>
        <dbReference type="EMBL" id="MBV4515641.1"/>
    </source>
</evidence>
<proteinExistence type="predicted"/>
<comment type="caution">
    <text evidence="1">The sequence shown here is derived from an EMBL/GenBank/DDBJ whole genome shotgun (WGS) entry which is preliminary data.</text>
</comment>
<dbReference type="Proteomes" id="UP000624243">
    <property type="component" value="Unassembled WGS sequence"/>
</dbReference>
<dbReference type="EC" id="2.1.2.-" evidence="1"/>
<gene>
    <name evidence="1" type="primary">purT</name>
    <name evidence="1" type="ORF">HU758_010530</name>
</gene>
<accession>A0ACC5UMH6</accession>
<keyword evidence="2" id="KW-1185">Reference proteome</keyword>
<keyword evidence="1" id="KW-0808">Transferase</keyword>
<sequence length="393" mass="42502">MTRIGTPLSPTATRVLLCGCGELGKEVVIELQRLGVEVIAVDRYADAPAMQVAHRSHVVNMLDGVALRAVIEAEKPHYIVPEIEAIATATLVELESEGFNVVPTARATQLTMNREGIRRLAAEELDLPTSPYHFADTYEDFAKGVADVGYPCVVKPVMSSSGKGQSLLRSDADLQKAWDYAQEGGRAGKGRVIVEGFIDFEYEITLLTVRHVGGTTFLEPVGHRQEKGDYQESWQPQAMSPKALAESQRVAKAVTDALGGRGLFGVELFVKGDQVWFSEVSPRPHDTGLVTLISQDLSQFALHARAILGLPIPVVRQFGPSASAVILPEGQSQQTSFANLGAALSEPDTAIRLFGKPEINGTRRMGVCLARDESVELARAKATRASQAVKVEF</sequence>
<organism evidence="1 2">
    <name type="scientific">Pseudomonas kurunegalensis</name>
    <dbReference type="NCBI Taxonomy" id="485880"/>
    <lineage>
        <taxon>Bacteria</taxon>
        <taxon>Pseudomonadati</taxon>
        <taxon>Pseudomonadota</taxon>
        <taxon>Gammaproteobacteria</taxon>
        <taxon>Pseudomonadales</taxon>
        <taxon>Pseudomonadaceae</taxon>
        <taxon>Pseudomonas</taxon>
    </lineage>
</organism>